<feature type="transmembrane region" description="Helical" evidence="10">
    <location>
        <begin position="381"/>
        <end position="403"/>
    </location>
</feature>
<evidence type="ECO:0000256" key="4">
    <source>
        <dbReference type="ARBA" id="ARBA00023040"/>
    </source>
</evidence>
<dbReference type="PRINTS" id="PR00237">
    <property type="entry name" value="GPCRRHODOPSN"/>
</dbReference>
<comment type="subcellular location">
    <subcellularLocation>
        <location evidence="1">Membrane</location>
        <topology evidence="1">Multi-pass membrane protein</topology>
    </subcellularLocation>
</comment>
<evidence type="ECO:0000256" key="6">
    <source>
        <dbReference type="ARBA" id="ARBA00023170"/>
    </source>
</evidence>
<feature type="transmembrane region" description="Helical" evidence="10">
    <location>
        <begin position="105"/>
        <end position="126"/>
    </location>
</feature>
<dbReference type="InterPro" id="IPR017452">
    <property type="entry name" value="GPCR_Rhodpsn_7TM"/>
</dbReference>
<dbReference type="PROSITE" id="PS00237">
    <property type="entry name" value="G_PROTEIN_RECEP_F1_1"/>
    <property type="match status" value="1"/>
</dbReference>
<name>A0A814A4X9_9BILA</name>
<evidence type="ECO:0000256" key="8">
    <source>
        <dbReference type="RuleBase" id="RU000688"/>
    </source>
</evidence>
<dbReference type="SUPFAM" id="SSF81321">
    <property type="entry name" value="Family A G protein-coupled receptor-like"/>
    <property type="match status" value="1"/>
</dbReference>
<keyword evidence="15" id="KW-1185">Reference proteome</keyword>
<keyword evidence="7 8" id="KW-0807">Transducer</keyword>
<dbReference type="Proteomes" id="UP000663854">
    <property type="component" value="Unassembled WGS sequence"/>
</dbReference>
<evidence type="ECO:0000313" key="13">
    <source>
        <dbReference type="EMBL" id="CAF1085485.1"/>
    </source>
</evidence>
<evidence type="ECO:0000256" key="2">
    <source>
        <dbReference type="ARBA" id="ARBA00022692"/>
    </source>
</evidence>
<feature type="transmembrane region" description="Helical" evidence="10">
    <location>
        <begin position="146"/>
        <end position="167"/>
    </location>
</feature>
<evidence type="ECO:0000313" key="15">
    <source>
        <dbReference type="Proteomes" id="UP000663870"/>
    </source>
</evidence>
<evidence type="ECO:0000259" key="11">
    <source>
        <dbReference type="PROSITE" id="PS50262"/>
    </source>
</evidence>
<evidence type="ECO:0000256" key="1">
    <source>
        <dbReference type="ARBA" id="ARBA00004141"/>
    </source>
</evidence>
<gene>
    <name evidence="13" type="ORF">JXQ802_LOCUS18403</name>
    <name evidence="12" type="ORF">PYM288_LOCUS9948</name>
</gene>
<accession>A0A814A4X9</accession>
<comment type="similarity">
    <text evidence="8">Belongs to the G-protein coupled receptor 1 family.</text>
</comment>
<evidence type="ECO:0000313" key="14">
    <source>
        <dbReference type="Proteomes" id="UP000663854"/>
    </source>
</evidence>
<dbReference type="EMBL" id="CAJNOL010000483">
    <property type="protein sequence ID" value="CAF1085485.1"/>
    <property type="molecule type" value="Genomic_DNA"/>
</dbReference>
<dbReference type="Gene3D" id="1.20.1070.10">
    <property type="entry name" value="Rhodopsin 7-helix transmembrane proteins"/>
    <property type="match status" value="2"/>
</dbReference>
<feature type="transmembrane region" description="Helical" evidence="10">
    <location>
        <begin position="69"/>
        <end position="90"/>
    </location>
</feature>
<keyword evidence="6 8" id="KW-0675">Receptor</keyword>
<keyword evidence="3 10" id="KW-1133">Transmembrane helix</keyword>
<reference evidence="12" key="1">
    <citation type="submission" date="2021-02" db="EMBL/GenBank/DDBJ databases">
        <authorList>
            <person name="Nowell W R."/>
        </authorList>
    </citation>
    <scope>NUCLEOTIDE SEQUENCE</scope>
</reference>
<keyword evidence="2 8" id="KW-0812">Transmembrane</keyword>
<dbReference type="PANTHER" id="PTHR45695:SF9">
    <property type="entry name" value="LEUCOKININ RECEPTOR"/>
    <property type="match status" value="1"/>
</dbReference>
<evidence type="ECO:0000256" key="7">
    <source>
        <dbReference type="ARBA" id="ARBA00023224"/>
    </source>
</evidence>
<dbReference type="InterPro" id="IPR000276">
    <property type="entry name" value="GPCR_Rhodpsn"/>
</dbReference>
<dbReference type="Proteomes" id="UP000663870">
    <property type="component" value="Unassembled WGS sequence"/>
</dbReference>
<organism evidence="12 14">
    <name type="scientific">Rotaria sordida</name>
    <dbReference type="NCBI Taxonomy" id="392033"/>
    <lineage>
        <taxon>Eukaryota</taxon>
        <taxon>Metazoa</taxon>
        <taxon>Spiralia</taxon>
        <taxon>Gnathifera</taxon>
        <taxon>Rotifera</taxon>
        <taxon>Eurotatoria</taxon>
        <taxon>Bdelloidea</taxon>
        <taxon>Philodinida</taxon>
        <taxon>Philodinidae</taxon>
        <taxon>Rotaria</taxon>
    </lineage>
</organism>
<dbReference type="AlphaFoldDB" id="A0A814A4X9"/>
<dbReference type="PANTHER" id="PTHR45695">
    <property type="entry name" value="LEUCOKININ RECEPTOR-RELATED"/>
    <property type="match status" value="1"/>
</dbReference>
<dbReference type="GO" id="GO:0005886">
    <property type="term" value="C:plasma membrane"/>
    <property type="evidence" value="ECO:0007669"/>
    <property type="project" value="TreeGrafter"/>
</dbReference>
<sequence>MVTKFCGTFIYRNSSILFSHSNHSHISDAEWITNGISLIIFVLAFIGNTAALIVMFGSKGPIRITNNKYLANLACADLLRACFMPFTIIARMKKTFMFGKMLCKILPIVQGLSVAVDVFTLVCISIERYLAICRPLLILKLQSVRFSNLVNAVILFSTWSLGLLTALPNLYMYNLCSLPTPGRYKCEKTSPQEFDEKYYMITLDAFYFVIPMVVMIVLYTLIIRKMYRNNIALQMRSLKNSNSTKSRSNPPSPQLLSYKKCSKFRLVNSDLIKDKRKKSTIFEKFSQRLSFGSSIKSRSGLSIDDDNNQKEHHQSNNSITKQQLNQTYTISHPINQVLSQNNNDNKIKKYFYHLNSRKTSITYSCASSQGLCRTDRNRRKALKLLITLIMEFFICWTPLFIYHTIGTFNKNFYRTTPNIYVDLILLFSFASASCNPLTYYFMSKRYRSALYAYLRCCCSFNKHQQIFINQNNKQPHYTSKHLLSNPKGNSPKLKNNVQLEIDADDHCRLRSKTC</sequence>
<keyword evidence="4 8" id="KW-0297">G-protein coupled receptor</keyword>
<feature type="transmembrane region" description="Helical" evidence="10">
    <location>
        <begin position="423"/>
        <end position="442"/>
    </location>
</feature>
<dbReference type="EMBL" id="CAJNOH010000151">
    <property type="protein sequence ID" value="CAF0909596.1"/>
    <property type="molecule type" value="Genomic_DNA"/>
</dbReference>
<comment type="caution">
    <text evidence="12">The sequence shown here is derived from an EMBL/GenBank/DDBJ whole genome shotgun (WGS) entry which is preliminary data.</text>
</comment>
<dbReference type="Pfam" id="PF00001">
    <property type="entry name" value="7tm_1"/>
    <property type="match status" value="1"/>
</dbReference>
<dbReference type="GO" id="GO:0004930">
    <property type="term" value="F:G protein-coupled receptor activity"/>
    <property type="evidence" value="ECO:0007669"/>
    <property type="project" value="UniProtKB-KW"/>
</dbReference>
<evidence type="ECO:0000256" key="5">
    <source>
        <dbReference type="ARBA" id="ARBA00023136"/>
    </source>
</evidence>
<evidence type="ECO:0000256" key="9">
    <source>
        <dbReference type="SAM" id="MobiDB-lite"/>
    </source>
</evidence>
<feature type="transmembrane region" description="Helical" evidence="10">
    <location>
        <begin position="198"/>
        <end position="222"/>
    </location>
</feature>
<protein>
    <recommendedName>
        <fullName evidence="11">G-protein coupled receptors family 1 profile domain-containing protein</fullName>
    </recommendedName>
</protein>
<feature type="domain" description="G-protein coupled receptors family 1 profile" evidence="11">
    <location>
        <begin position="47"/>
        <end position="439"/>
    </location>
</feature>
<evidence type="ECO:0000256" key="3">
    <source>
        <dbReference type="ARBA" id="ARBA00022989"/>
    </source>
</evidence>
<keyword evidence="5 10" id="KW-0472">Membrane</keyword>
<proteinExistence type="inferred from homology"/>
<dbReference type="PROSITE" id="PS50262">
    <property type="entry name" value="G_PROTEIN_RECEP_F1_2"/>
    <property type="match status" value="1"/>
</dbReference>
<feature type="region of interest" description="Disordered" evidence="9">
    <location>
        <begin position="297"/>
        <end position="319"/>
    </location>
</feature>
<feature type="transmembrane region" description="Helical" evidence="10">
    <location>
        <begin position="36"/>
        <end position="57"/>
    </location>
</feature>
<evidence type="ECO:0000313" key="12">
    <source>
        <dbReference type="EMBL" id="CAF0909596.1"/>
    </source>
</evidence>
<evidence type="ECO:0000256" key="10">
    <source>
        <dbReference type="SAM" id="Phobius"/>
    </source>
</evidence>